<dbReference type="EMBL" id="BAAAPM010000002">
    <property type="protein sequence ID" value="GAA1710083.1"/>
    <property type="molecule type" value="Genomic_DNA"/>
</dbReference>
<dbReference type="Proteomes" id="UP001501138">
    <property type="component" value="Unassembled WGS sequence"/>
</dbReference>
<dbReference type="SUPFAM" id="SSF53335">
    <property type="entry name" value="S-adenosyl-L-methionine-dependent methyltransferases"/>
    <property type="match status" value="1"/>
</dbReference>
<reference evidence="1 2" key="1">
    <citation type="journal article" date="2019" name="Int. J. Syst. Evol. Microbiol.">
        <title>The Global Catalogue of Microorganisms (GCM) 10K type strain sequencing project: providing services to taxonomists for standard genome sequencing and annotation.</title>
        <authorList>
            <consortium name="The Broad Institute Genomics Platform"/>
            <consortium name="The Broad Institute Genome Sequencing Center for Infectious Disease"/>
            <person name="Wu L."/>
            <person name="Ma J."/>
        </authorList>
    </citation>
    <scope>NUCLEOTIDE SEQUENCE [LARGE SCALE GENOMIC DNA]</scope>
    <source>
        <strain evidence="1 2">JCM 15589</strain>
    </source>
</reference>
<dbReference type="RefSeq" id="WP_344244942.1">
    <property type="nucleotide sequence ID" value="NZ_BAAAPM010000002.1"/>
</dbReference>
<dbReference type="Gene3D" id="3.40.50.150">
    <property type="entry name" value="Vaccinia Virus protein VP39"/>
    <property type="match status" value="1"/>
</dbReference>
<dbReference type="InterPro" id="IPR029063">
    <property type="entry name" value="SAM-dependent_MTases_sf"/>
</dbReference>
<evidence type="ECO:0008006" key="3">
    <source>
        <dbReference type="Google" id="ProtNLM"/>
    </source>
</evidence>
<organism evidence="1 2">
    <name type="scientific">Isoptericola hypogeus</name>
    <dbReference type="NCBI Taxonomy" id="300179"/>
    <lineage>
        <taxon>Bacteria</taxon>
        <taxon>Bacillati</taxon>
        <taxon>Actinomycetota</taxon>
        <taxon>Actinomycetes</taxon>
        <taxon>Micrococcales</taxon>
        <taxon>Promicromonosporaceae</taxon>
        <taxon>Isoptericola</taxon>
    </lineage>
</organism>
<comment type="caution">
    <text evidence="1">The sequence shown here is derived from an EMBL/GenBank/DDBJ whole genome shotgun (WGS) entry which is preliminary data.</text>
</comment>
<accession>A0ABN2IRM8</accession>
<name>A0ABN2IRM8_9MICO</name>
<protein>
    <recommendedName>
        <fullName evidence="3">Methyltransferase family protein</fullName>
    </recommendedName>
</protein>
<sequence>MTRRRAAKTVPTTLTRHELLVGLHQRLRPRTYLEIGVATGASLALSRVPSIGIDPAYQVVEELHAKVRLARAKSDDYFAAEDPKQWLGGPIDLAFIDGMHLFEFALRDFMNVEKHSRWSTVVVFDDMLPRDVDEAARGRHTKAWTGDVFWVAEVLRAYRPDLTVFPVDTRPTGVVVVTGLDPDSTVLEDAYDEILAKYVHDDPQPVPDAVLRRKGAWDARKLLNLPLWGCLHRGAWPLHTRAQGLREISEAIERPAEYRRRRRAVSERVRRLAGGVTQRPLSRAS</sequence>
<evidence type="ECO:0000313" key="2">
    <source>
        <dbReference type="Proteomes" id="UP001501138"/>
    </source>
</evidence>
<dbReference type="Pfam" id="PF13578">
    <property type="entry name" value="Methyltransf_24"/>
    <property type="match status" value="1"/>
</dbReference>
<proteinExistence type="predicted"/>
<gene>
    <name evidence="1" type="ORF">GCM10009809_03030</name>
</gene>
<keyword evidence="2" id="KW-1185">Reference proteome</keyword>
<evidence type="ECO:0000313" key="1">
    <source>
        <dbReference type="EMBL" id="GAA1710083.1"/>
    </source>
</evidence>